<dbReference type="Gramene" id="KCW78857">
    <property type="protein sequence ID" value="KCW78857"/>
    <property type="gene ID" value="EUGRSUZ_C00297"/>
</dbReference>
<dbReference type="Gene3D" id="3.40.50.300">
    <property type="entry name" value="P-loop containing nucleotide triphosphate hydrolases"/>
    <property type="match status" value="1"/>
</dbReference>
<dbReference type="Pfam" id="PF23598">
    <property type="entry name" value="LRR_14"/>
    <property type="match status" value="1"/>
</dbReference>
<evidence type="ECO:0000259" key="5">
    <source>
        <dbReference type="Pfam" id="PF23598"/>
    </source>
</evidence>
<dbReference type="GO" id="GO:0006952">
    <property type="term" value="P:defense response"/>
    <property type="evidence" value="ECO:0007669"/>
    <property type="project" value="UniProtKB-KW"/>
</dbReference>
<dbReference type="InterPro" id="IPR058192">
    <property type="entry name" value="WHD_ROQ1-like"/>
</dbReference>
<dbReference type="InParanoid" id="A0A059CKD5"/>
<evidence type="ECO:0000313" key="6">
    <source>
        <dbReference type="EMBL" id="KCW78857.1"/>
    </source>
</evidence>
<dbReference type="AlphaFoldDB" id="A0A059CKD5"/>
<feature type="domain" description="Disease resistance protein Roq1-like winged-helix" evidence="4">
    <location>
        <begin position="173"/>
        <end position="241"/>
    </location>
</feature>
<dbReference type="OMA" id="FWENNET"/>
<dbReference type="GO" id="GO:0051707">
    <property type="term" value="P:response to other organism"/>
    <property type="evidence" value="ECO:0007669"/>
    <property type="project" value="UniProtKB-ARBA"/>
</dbReference>
<dbReference type="InterPro" id="IPR044974">
    <property type="entry name" value="Disease_R_plants"/>
</dbReference>
<dbReference type="SUPFAM" id="SSF52540">
    <property type="entry name" value="P-loop containing nucleoside triphosphate hydrolases"/>
    <property type="match status" value="1"/>
</dbReference>
<evidence type="ECO:0000259" key="4">
    <source>
        <dbReference type="Pfam" id="PF23282"/>
    </source>
</evidence>
<dbReference type="GO" id="GO:0043531">
    <property type="term" value="F:ADP binding"/>
    <property type="evidence" value="ECO:0007669"/>
    <property type="project" value="InterPro"/>
</dbReference>
<accession>A0A059CKD5</accession>
<dbReference type="PANTHER" id="PTHR11017:SF570">
    <property type="entry name" value="DISEASE RESISTANCE PROTEIN (TIR-NBS CLASS)-RELATED"/>
    <property type="match status" value="1"/>
</dbReference>
<organism evidence="6">
    <name type="scientific">Eucalyptus grandis</name>
    <name type="common">Flooded gum</name>
    <dbReference type="NCBI Taxonomy" id="71139"/>
    <lineage>
        <taxon>Eukaryota</taxon>
        <taxon>Viridiplantae</taxon>
        <taxon>Streptophyta</taxon>
        <taxon>Embryophyta</taxon>
        <taxon>Tracheophyta</taxon>
        <taxon>Spermatophyta</taxon>
        <taxon>Magnoliopsida</taxon>
        <taxon>eudicotyledons</taxon>
        <taxon>Gunneridae</taxon>
        <taxon>Pentapetalae</taxon>
        <taxon>rosids</taxon>
        <taxon>malvids</taxon>
        <taxon>Myrtales</taxon>
        <taxon>Myrtaceae</taxon>
        <taxon>Myrtoideae</taxon>
        <taxon>Eucalypteae</taxon>
        <taxon>Eucalyptus</taxon>
    </lineage>
</organism>
<sequence length="848" mass="96821">MEHIQSLLISDITKNHESRVRDSIMGIGKIRLSCEKKKVLILLDDVGHRDHIDKLIGGCNLESGSIIIITCRDKALLKSEYRSYELKEMNSRDSMLLFSLYAFEAKRPPTDFRILSGDIIATTGGLPLALKIIGSLLKRKDKSIWVETLENLRNVPHTNVQEKLKISYNALAHNEKRMFLDIACFFIGDDKRFATYLWKDLRLRPDSGLARMIELSLINYDDDNMLRMHDQLRDLGRAIARPEGMQPWLCSRLWREEAMKVLRHKEYNENIEALRLDESGSNEFMNGGSFKKMPNLKFLHLNAVGLAGDFKESLTELRWLKWERCCDSFEATSVHLEKLVVLELSSQEDISENWRGWSSIKMERLKVLNLSWCSKLKSNPNLSAFKNLEWPILKGCANLKEIDPSIQYAKRLLLLNLSGCGSLKMLPEQLGELEHLEELVVDNTQIKEIPPCIGSLKKLKRISAQRLSWLLIGDHSPLKKIPSSIGKLGELVELVLTAASIKGLPESIGELNKLKFLRLNYSMIERLPSSIGKLQSLQELDASECHNLEGQILFDKGGLSSLKILDLNYTKISGLPENLDQLSSLEHLNLISSYEELKSLPKPPFSLKFLGLTCWSKELPSLSHLKHLQQLRLKYCESLQSIPSLSLQKHLQELWLWDCVSLQEIPELPSCIQILVVCNCPKVERLPNLSDLEFLLHLHLEDCDGLKKLDGLGSLKSLRWLRLMLSSLLYVEEVDHLHAIEGLEKLGSLEVVDISGRKHIQVLDLSKSEHLKQLTVTDCKSLVEIRCPSKFLKYFDRDGCESLKKLPDLFIEESNSEKLTEVCCLSLDLTFDSTGYNLMRATPKRLTW</sequence>
<dbReference type="Gene3D" id="1.10.8.430">
    <property type="entry name" value="Helical domain of apoptotic protease-activating factors"/>
    <property type="match status" value="1"/>
</dbReference>
<dbReference type="EMBL" id="KK198755">
    <property type="protein sequence ID" value="KCW78857.1"/>
    <property type="molecule type" value="Genomic_DNA"/>
</dbReference>
<dbReference type="InterPro" id="IPR027417">
    <property type="entry name" value="P-loop_NTPase"/>
</dbReference>
<dbReference type="SUPFAM" id="SSF52058">
    <property type="entry name" value="L domain-like"/>
    <property type="match status" value="1"/>
</dbReference>
<dbReference type="PRINTS" id="PR00364">
    <property type="entry name" value="DISEASERSIST"/>
</dbReference>
<evidence type="ECO:0000256" key="2">
    <source>
        <dbReference type="ARBA" id="ARBA00022737"/>
    </source>
</evidence>
<dbReference type="Gene3D" id="3.80.10.10">
    <property type="entry name" value="Ribonuclease Inhibitor"/>
    <property type="match status" value="3"/>
</dbReference>
<dbReference type="InterPro" id="IPR055414">
    <property type="entry name" value="LRR_R13L4/SHOC2-like"/>
</dbReference>
<dbReference type="STRING" id="71139.A0A059CKD5"/>
<evidence type="ECO:0000256" key="1">
    <source>
        <dbReference type="ARBA" id="ARBA00022614"/>
    </source>
</evidence>
<dbReference type="InterPro" id="IPR003591">
    <property type="entry name" value="Leu-rich_rpt_typical-subtyp"/>
</dbReference>
<keyword evidence="2" id="KW-0677">Repeat</keyword>
<dbReference type="Pfam" id="PF23282">
    <property type="entry name" value="WHD_ROQ1"/>
    <property type="match status" value="1"/>
</dbReference>
<dbReference type="Gene3D" id="3.40.1170.20">
    <property type="entry name" value="tRNA intron endonuclease, N-terminal domain"/>
    <property type="match status" value="1"/>
</dbReference>
<proteinExistence type="predicted"/>
<evidence type="ECO:0000256" key="3">
    <source>
        <dbReference type="ARBA" id="ARBA00022821"/>
    </source>
</evidence>
<dbReference type="InterPro" id="IPR032675">
    <property type="entry name" value="LRR_dom_sf"/>
</dbReference>
<gene>
    <name evidence="6" type="ORF">EUGRSUZ_C00297</name>
</gene>
<feature type="domain" description="Disease resistance R13L4/SHOC-2-like LRR" evidence="5">
    <location>
        <begin position="476"/>
        <end position="544"/>
    </location>
</feature>
<dbReference type="eggNOG" id="ENOG502RZBH">
    <property type="taxonomic scope" value="Eukaryota"/>
</dbReference>
<dbReference type="InterPro" id="IPR042197">
    <property type="entry name" value="Apaf_helical"/>
</dbReference>
<keyword evidence="3" id="KW-0611">Plant defense</keyword>
<dbReference type="SMART" id="SM00369">
    <property type="entry name" value="LRR_TYP"/>
    <property type="match status" value="3"/>
</dbReference>
<keyword evidence="1" id="KW-0433">Leucine-rich repeat</keyword>
<dbReference type="SUPFAM" id="SSF52047">
    <property type="entry name" value="RNI-like"/>
    <property type="match status" value="1"/>
</dbReference>
<protein>
    <submittedName>
        <fullName evidence="6">Uncharacterized protein</fullName>
    </submittedName>
</protein>
<dbReference type="PANTHER" id="PTHR11017">
    <property type="entry name" value="LEUCINE-RICH REPEAT-CONTAINING PROTEIN"/>
    <property type="match status" value="1"/>
</dbReference>
<name>A0A059CKD5_EUCGR</name>
<reference evidence="6" key="1">
    <citation type="submission" date="2013-07" db="EMBL/GenBank/DDBJ databases">
        <title>The genome of Eucalyptus grandis.</title>
        <authorList>
            <person name="Schmutz J."/>
            <person name="Hayes R."/>
            <person name="Myburg A."/>
            <person name="Tuskan G."/>
            <person name="Grattapaglia D."/>
            <person name="Rokhsar D.S."/>
        </authorList>
    </citation>
    <scope>NUCLEOTIDE SEQUENCE</scope>
    <source>
        <tissue evidence="6">Leaf extractions</tissue>
    </source>
</reference>